<dbReference type="RefSeq" id="WP_205182604.1">
    <property type="nucleotide sequence ID" value="NZ_JAFBFC010000001.1"/>
</dbReference>
<organism evidence="2 3">
    <name type="scientific">Priestia iocasae</name>
    <dbReference type="NCBI Taxonomy" id="2291674"/>
    <lineage>
        <taxon>Bacteria</taxon>
        <taxon>Bacillati</taxon>
        <taxon>Bacillota</taxon>
        <taxon>Bacilli</taxon>
        <taxon>Bacillales</taxon>
        <taxon>Bacillaceae</taxon>
        <taxon>Priestia</taxon>
    </lineage>
</organism>
<keyword evidence="1" id="KW-0812">Transmembrane</keyword>
<sequence>MKRRFNVNSYQVQRWLKNAGAVCAQFIIPLTIFQGIRTLFFPTTFDVFLLAILALFAVSIYMEWF</sequence>
<protein>
    <submittedName>
        <fullName evidence="2">Uncharacterized protein</fullName>
    </submittedName>
</protein>
<dbReference type="Proteomes" id="UP000809829">
    <property type="component" value="Unassembled WGS sequence"/>
</dbReference>
<evidence type="ECO:0000313" key="2">
    <source>
        <dbReference type="EMBL" id="MBM7701343.1"/>
    </source>
</evidence>
<evidence type="ECO:0000313" key="3">
    <source>
        <dbReference type="Proteomes" id="UP000809829"/>
    </source>
</evidence>
<name>A0ABS2QQ52_9BACI</name>
<accession>A0ABS2QQ52</accession>
<proteinExistence type="predicted"/>
<evidence type="ECO:0000256" key="1">
    <source>
        <dbReference type="SAM" id="Phobius"/>
    </source>
</evidence>
<keyword evidence="1" id="KW-1133">Transmembrane helix</keyword>
<dbReference type="EMBL" id="JAFBFC010000001">
    <property type="protein sequence ID" value="MBM7701343.1"/>
    <property type="molecule type" value="Genomic_DNA"/>
</dbReference>
<keyword evidence="1" id="KW-0472">Membrane</keyword>
<keyword evidence="3" id="KW-1185">Reference proteome</keyword>
<comment type="caution">
    <text evidence="2">The sequence shown here is derived from an EMBL/GenBank/DDBJ whole genome shotgun (WGS) entry which is preliminary data.</text>
</comment>
<feature type="transmembrane region" description="Helical" evidence="1">
    <location>
        <begin position="47"/>
        <end position="64"/>
    </location>
</feature>
<reference evidence="2 3" key="1">
    <citation type="submission" date="2021-01" db="EMBL/GenBank/DDBJ databases">
        <title>Genomic Encyclopedia of Type Strains, Phase IV (KMG-IV): sequencing the most valuable type-strain genomes for metagenomic binning, comparative biology and taxonomic classification.</title>
        <authorList>
            <person name="Goeker M."/>
        </authorList>
    </citation>
    <scope>NUCLEOTIDE SEQUENCE [LARGE SCALE GENOMIC DNA]</scope>
    <source>
        <strain evidence="2 3">DSM 104297</strain>
    </source>
</reference>
<gene>
    <name evidence="2" type="ORF">JOC83_000169</name>
</gene>